<evidence type="ECO:0000313" key="1">
    <source>
        <dbReference type="EMBL" id="KKN01087.1"/>
    </source>
</evidence>
<reference evidence="1" key="1">
    <citation type="journal article" date="2015" name="Nature">
        <title>Complex archaea that bridge the gap between prokaryotes and eukaryotes.</title>
        <authorList>
            <person name="Spang A."/>
            <person name="Saw J.H."/>
            <person name="Jorgensen S.L."/>
            <person name="Zaremba-Niedzwiedzka K."/>
            <person name="Martijn J."/>
            <person name="Lind A.E."/>
            <person name="van Eijk R."/>
            <person name="Schleper C."/>
            <person name="Guy L."/>
            <person name="Ettema T.J."/>
        </authorList>
    </citation>
    <scope>NUCLEOTIDE SEQUENCE</scope>
</reference>
<dbReference type="Gene3D" id="3.30.40.220">
    <property type="match status" value="1"/>
</dbReference>
<gene>
    <name evidence="1" type="ORF">LCGC14_1131250</name>
</gene>
<organism evidence="1">
    <name type="scientific">marine sediment metagenome</name>
    <dbReference type="NCBI Taxonomy" id="412755"/>
    <lineage>
        <taxon>unclassified sequences</taxon>
        <taxon>metagenomes</taxon>
        <taxon>ecological metagenomes</taxon>
    </lineage>
</organism>
<dbReference type="AlphaFoldDB" id="A0A0F9MNS8"/>
<proteinExistence type="predicted"/>
<sequence>MKLVNLTGKRFGRLVAIRCVGSRQQGKRRAKFWLCKCDCGNFTEVRTAHLTTGQTFGCGCKQKLPKGESAFNSLYFQYQRNASIRGLSFELTKKQFRCFTQESCFYCGNEPSNIIDVKKQNGVYVYSGIDRLDNLRGYSKENCVSCCKVCNWMKNTMSYKEFIEHITKICTVSTVA</sequence>
<comment type="caution">
    <text evidence="1">The sequence shown here is derived from an EMBL/GenBank/DDBJ whole genome shotgun (WGS) entry which is preliminary data.</text>
</comment>
<name>A0A0F9MNS8_9ZZZZ</name>
<accession>A0A0F9MNS8</accession>
<dbReference type="EMBL" id="LAZR01005300">
    <property type="protein sequence ID" value="KKN01087.1"/>
    <property type="molecule type" value="Genomic_DNA"/>
</dbReference>
<protein>
    <submittedName>
        <fullName evidence="1">Uncharacterized protein</fullName>
    </submittedName>
</protein>